<dbReference type="Gramene" id="PGSC0003DMT400029679">
    <property type="protein sequence ID" value="PGSC0003DMT400029679"/>
    <property type="gene ID" value="PGSC0003DMG400011412"/>
</dbReference>
<organism evidence="1 2">
    <name type="scientific">Solanum tuberosum</name>
    <name type="common">Potato</name>
    <dbReference type="NCBI Taxonomy" id="4113"/>
    <lineage>
        <taxon>Eukaryota</taxon>
        <taxon>Viridiplantae</taxon>
        <taxon>Streptophyta</taxon>
        <taxon>Embryophyta</taxon>
        <taxon>Tracheophyta</taxon>
        <taxon>Spermatophyta</taxon>
        <taxon>Magnoliopsida</taxon>
        <taxon>eudicotyledons</taxon>
        <taxon>Gunneridae</taxon>
        <taxon>Pentapetalae</taxon>
        <taxon>asterids</taxon>
        <taxon>lamiids</taxon>
        <taxon>Solanales</taxon>
        <taxon>Solanaceae</taxon>
        <taxon>Solanoideae</taxon>
        <taxon>Solaneae</taxon>
        <taxon>Solanum</taxon>
    </lineage>
</organism>
<protein>
    <submittedName>
        <fullName evidence="1">Uncharacterized protein</fullName>
    </submittedName>
</protein>
<sequence>MNFLNITTRFGPKLLGSVEPVPKGLALPLHLAPALIMLCWKMVESGLLTVT</sequence>
<keyword evidence="2" id="KW-1185">Reference proteome</keyword>
<evidence type="ECO:0000313" key="2">
    <source>
        <dbReference type="Proteomes" id="UP000011115"/>
    </source>
</evidence>
<dbReference type="EnsemblPlants" id="PGSC0003DMT400029679">
    <property type="protein sequence ID" value="PGSC0003DMT400029679"/>
    <property type="gene ID" value="PGSC0003DMG400011412"/>
</dbReference>
<dbReference type="PaxDb" id="4113-PGSC0003DMT400029679"/>
<accession>M1AT91</accession>
<dbReference type="InParanoid" id="M1AT91"/>
<dbReference type="HOGENOM" id="CLU_3110236_0_0_1"/>
<dbReference type="Proteomes" id="UP000011115">
    <property type="component" value="Unassembled WGS sequence"/>
</dbReference>
<dbReference type="AlphaFoldDB" id="M1AT91"/>
<name>M1AT91_SOLTU</name>
<reference evidence="2" key="1">
    <citation type="journal article" date="2011" name="Nature">
        <title>Genome sequence and analysis of the tuber crop potato.</title>
        <authorList>
            <consortium name="The Potato Genome Sequencing Consortium"/>
        </authorList>
    </citation>
    <scope>NUCLEOTIDE SEQUENCE [LARGE SCALE GENOMIC DNA]</scope>
    <source>
        <strain evidence="2">cv. DM1-3 516 R44</strain>
    </source>
</reference>
<reference evidence="1" key="2">
    <citation type="submission" date="2015-06" db="UniProtKB">
        <authorList>
            <consortium name="EnsemblPlants"/>
        </authorList>
    </citation>
    <scope>IDENTIFICATION</scope>
    <source>
        <strain evidence="1">DM1-3 516 R44</strain>
    </source>
</reference>
<evidence type="ECO:0000313" key="1">
    <source>
        <dbReference type="EnsemblPlants" id="PGSC0003DMT400029679"/>
    </source>
</evidence>
<proteinExistence type="predicted"/>